<comment type="similarity">
    <text evidence="2 12">Belongs to the COPG family.</text>
</comment>
<dbReference type="InterPro" id="IPR013041">
    <property type="entry name" value="Clathrin_app_Ig-like_sf"/>
</dbReference>
<reference evidence="17" key="1">
    <citation type="submission" date="2022-07" db="EMBL/GenBank/DDBJ databases">
        <title>Phylogenomic reconstructions and comparative analyses of Kickxellomycotina fungi.</title>
        <authorList>
            <person name="Reynolds N.K."/>
            <person name="Stajich J.E."/>
            <person name="Barry K."/>
            <person name="Grigoriev I.V."/>
            <person name="Crous P."/>
            <person name="Smith M.E."/>
        </authorList>
    </citation>
    <scope>NUCLEOTIDE SEQUENCE</scope>
    <source>
        <strain evidence="17">RSA 1196</strain>
    </source>
</reference>
<dbReference type="SUPFAM" id="SSF49348">
    <property type="entry name" value="Clathrin adaptor appendage domain"/>
    <property type="match status" value="1"/>
</dbReference>
<dbReference type="FunFam" id="3.30.310.10:FF:000011">
    <property type="entry name" value="Coatomer subunit gamma"/>
    <property type="match status" value="1"/>
</dbReference>
<dbReference type="GO" id="GO:0006888">
    <property type="term" value="P:endoplasmic reticulum to Golgi vesicle-mediated transport"/>
    <property type="evidence" value="ECO:0007669"/>
    <property type="project" value="TreeGrafter"/>
</dbReference>
<evidence type="ECO:0000259" key="14">
    <source>
        <dbReference type="Pfam" id="PF01602"/>
    </source>
</evidence>
<dbReference type="InterPro" id="IPR037067">
    <property type="entry name" value="Coatomer_gsu_app_sf"/>
</dbReference>
<dbReference type="Gene3D" id="3.30.310.10">
    <property type="entry name" value="TATA-Binding Protein"/>
    <property type="match status" value="1"/>
</dbReference>
<evidence type="ECO:0000313" key="17">
    <source>
        <dbReference type="EMBL" id="KAJ1967765.1"/>
    </source>
</evidence>
<evidence type="ECO:0000256" key="2">
    <source>
        <dbReference type="ARBA" id="ARBA00010720"/>
    </source>
</evidence>
<dbReference type="GO" id="GO:0030126">
    <property type="term" value="C:COPI vesicle coat"/>
    <property type="evidence" value="ECO:0007669"/>
    <property type="project" value="InterPro"/>
</dbReference>
<dbReference type="GO" id="GO:0005793">
    <property type="term" value="C:endoplasmic reticulum-Golgi intermediate compartment"/>
    <property type="evidence" value="ECO:0007669"/>
    <property type="project" value="TreeGrafter"/>
</dbReference>
<comment type="function">
    <text evidence="12">The coatomer is a cytosolic protein complex that binds to dilysine motifs and reversibly associates with Golgi non-clathrin-coated vesicles, which further mediate biosynthetic protein transport from the ER, via the Golgi up to the trans Golgi network. Coatomer complex is required for budding from Golgi membranes, and is essential for the retrograde Golgi-to-ER transport of dilysine-tagged proteins.</text>
</comment>
<keyword evidence="6" id="KW-0677">Repeat</keyword>
<dbReference type="Pfam" id="PF08752">
    <property type="entry name" value="COP-gamma_platf"/>
    <property type="match status" value="1"/>
</dbReference>
<dbReference type="Pfam" id="PF01602">
    <property type="entry name" value="Adaptin_N"/>
    <property type="match status" value="1"/>
</dbReference>
<keyword evidence="9 12" id="KW-0333">Golgi apparatus</keyword>
<dbReference type="InterPro" id="IPR017106">
    <property type="entry name" value="Coatomer_gsu"/>
</dbReference>
<dbReference type="InterPro" id="IPR002553">
    <property type="entry name" value="Clathrin/coatomer_adapt-like_N"/>
</dbReference>
<proteinExistence type="inferred from homology"/>
<feature type="domain" description="Coatomer subunit gamma C-terminal" evidence="16">
    <location>
        <begin position="850"/>
        <end position="964"/>
    </location>
</feature>
<dbReference type="GO" id="GO:0006886">
    <property type="term" value="P:intracellular protein transport"/>
    <property type="evidence" value="ECO:0007669"/>
    <property type="project" value="InterPro"/>
</dbReference>
<evidence type="ECO:0000256" key="8">
    <source>
        <dbReference type="ARBA" id="ARBA00022927"/>
    </source>
</evidence>
<gene>
    <name evidence="17" type="primary">SEC21</name>
    <name evidence="17" type="ORF">IWQ62_001651</name>
</gene>
<feature type="domain" description="Coatomer gamma subunit appendage Ig-like subdomain" evidence="15">
    <location>
        <begin position="692"/>
        <end position="848"/>
    </location>
</feature>
<dbReference type="GO" id="GO:0005198">
    <property type="term" value="F:structural molecule activity"/>
    <property type="evidence" value="ECO:0007669"/>
    <property type="project" value="InterPro"/>
</dbReference>
<evidence type="ECO:0000259" key="15">
    <source>
        <dbReference type="Pfam" id="PF08752"/>
    </source>
</evidence>
<dbReference type="InterPro" id="IPR009028">
    <property type="entry name" value="Coatomer/calthrin_app_sub_C"/>
</dbReference>
<keyword evidence="7 12" id="KW-0931">ER-Golgi transport</keyword>
<keyword evidence="11 12" id="KW-0968">Cytoplasmic vesicle</keyword>
<dbReference type="PIRSF" id="PIRSF037093">
    <property type="entry name" value="Coatomer_gamma_subunit"/>
    <property type="match status" value="1"/>
</dbReference>
<keyword evidence="10 12" id="KW-0472">Membrane</keyword>
<evidence type="ECO:0000256" key="4">
    <source>
        <dbReference type="ARBA" id="ARBA00022448"/>
    </source>
</evidence>
<dbReference type="GO" id="GO:0009306">
    <property type="term" value="P:protein secretion"/>
    <property type="evidence" value="ECO:0007669"/>
    <property type="project" value="TreeGrafter"/>
</dbReference>
<dbReference type="InterPro" id="IPR013040">
    <property type="entry name" value="Coatomer_gsu_app_Ig-like_dom"/>
</dbReference>
<evidence type="ECO:0000256" key="1">
    <source>
        <dbReference type="ARBA" id="ARBA00004255"/>
    </source>
</evidence>
<dbReference type="FunFam" id="1.25.10.10:FF:000071">
    <property type="entry name" value="Coatomer subunit gamma"/>
    <property type="match status" value="1"/>
</dbReference>
<feature type="compositionally biased region" description="Low complexity" evidence="13">
    <location>
        <begin position="658"/>
        <end position="684"/>
    </location>
</feature>
<comment type="subcellular location">
    <subcellularLocation>
        <location evidence="12">Cytoplasm</location>
    </subcellularLocation>
    <subcellularLocation>
        <location evidence="1 12">Golgi apparatus membrane</location>
        <topology evidence="1 12">Peripheral membrane protein</topology>
        <orientation evidence="1 12">Cytoplasmic side</orientation>
    </subcellularLocation>
    <subcellularLocation>
        <location evidence="12">Cytoplasmic vesicle</location>
        <location evidence="12">COPI-coated vesicle membrane</location>
        <topology evidence="12">Peripheral membrane protein</topology>
        <orientation evidence="12">Cytoplasmic side</orientation>
    </subcellularLocation>
</comment>
<dbReference type="InterPro" id="IPR032154">
    <property type="entry name" value="Coatomer_g_Cpla"/>
</dbReference>
<dbReference type="Gene3D" id="1.25.10.10">
    <property type="entry name" value="Leucine-rich Repeat Variant"/>
    <property type="match status" value="2"/>
</dbReference>
<comment type="caution">
    <text evidence="17">The sequence shown here is derived from an EMBL/GenBank/DDBJ whole genome shotgun (WGS) entry which is preliminary data.</text>
</comment>
<accession>A0A9W8AXV2</accession>
<organism evidence="17 18">
    <name type="scientific">Dispira parvispora</name>
    <dbReference type="NCBI Taxonomy" id="1520584"/>
    <lineage>
        <taxon>Eukaryota</taxon>
        <taxon>Fungi</taxon>
        <taxon>Fungi incertae sedis</taxon>
        <taxon>Zoopagomycota</taxon>
        <taxon>Kickxellomycotina</taxon>
        <taxon>Dimargaritomycetes</taxon>
        <taxon>Dimargaritales</taxon>
        <taxon>Dimargaritaceae</taxon>
        <taxon>Dispira</taxon>
    </lineage>
</organism>
<dbReference type="PANTHER" id="PTHR10261">
    <property type="entry name" value="COATOMER SUBUNIT GAMMA"/>
    <property type="match status" value="1"/>
</dbReference>
<dbReference type="GO" id="GO:0005783">
    <property type="term" value="C:endoplasmic reticulum"/>
    <property type="evidence" value="ECO:0007669"/>
    <property type="project" value="TreeGrafter"/>
</dbReference>
<dbReference type="PANTHER" id="PTHR10261:SF0">
    <property type="entry name" value="COATOMER SUBUNIT GAMMA-2"/>
    <property type="match status" value="1"/>
</dbReference>
<dbReference type="SUPFAM" id="SSF55711">
    <property type="entry name" value="Subdomain of clathrin and coatomer appendage domain"/>
    <property type="match status" value="1"/>
</dbReference>
<keyword evidence="4 12" id="KW-0813">Transport</keyword>
<keyword evidence="5 12" id="KW-0963">Cytoplasm</keyword>
<dbReference type="GO" id="GO:0006891">
    <property type="term" value="P:intra-Golgi vesicle-mediated transport"/>
    <property type="evidence" value="ECO:0007669"/>
    <property type="project" value="TreeGrafter"/>
</dbReference>
<dbReference type="Gene3D" id="2.60.40.1480">
    <property type="entry name" value="Coatomer, gamma subunit, appendage domain"/>
    <property type="match status" value="1"/>
</dbReference>
<evidence type="ECO:0000313" key="18">
    <source>
        <dbReference type="Proteomes" id="UP001150925"/>
    </source>
</evidence>
<evidence type="ECO:0000256" key="9">
    <source>
        <dbReference type="ARBA" id="ARBA00023034"/>
    </source>
</evidence>
<evidence type="ECO:0000259" key="16">
    <source>
        <dbReference type="Pfam" id="PF16381"/>
    </source>
</evidence>
<dbReference type="EMBL" id="JANBPY010000285">
    <property type="protein sequence ID" value="KAJ1967765.1"/>
    <property type="molecule type" value="Genomic_DNA"/>
</dbReference>
<dbReference type="AlphaFoldDB" id="A0A9W8AXV2"/>
<dbReference type="Pfam" id="PF16381">
    <property type="entry name" value="Coatomer_g_Cpla"/>
    <property type="match status" value="1"/>
</dbReference>
<protein>
    <recommendedName>
        <fullName evidence="12">Coatomer subunit gamma</fullName>
    </recommendedName>
</protein>
<dbReference type="OrthoDB" id="1074925at2759"/>
<evidence type="ECO:0000256" key="13">
    <source>
        <dbReference type="SAM" id="MobiDB-lite"/>
    </source>
</evidence>
<dbReference type="InterPro" id="IPR012295">
    <property type="entry name" value="TBP_dom_sf"/>
</dbReference>
<dbReference type="GO" id="GO:0000139">
    <property type="term" value="C:Golgi membrane"/>
    <property type="evidence" value="ECO:0007669"/>
    <property type="project" value="UniProtKB-SubCell"/>
</dbReference>
<evidence type="ECO:0000256" key="10">
    <source>
        <dbReference type="ARBA" id="ARBA00023136"/>
    </source>
</evidence>
<dbReference type="InterPro" id="IPR016024">
    <property type="entry name" value="ARM-type_fold"/>
</dbReference>
<evidence type="ECO:0000256" key="7">
    <source>
        <dbReference type="ARBA" id="ARBA00022892"/>
    </source>
</evidence>
<feature type="domain" description="Clathrin/coatomer adaptor adaptin-like N-terminal" evidence="14">
    <location>
        <begin position="19"/>
        <end position="575"/>
    </location>
</feature>
<evidence type="ECO:0000256" key="6">
    <source>
        <dbReference type="ARBA" id="ARBA00022737"/>
    </source>
</evidence>
<dbReference type="SUPFAM" id="SSF48371">
    <property type="entry name" value="ARM repeat"/>
    <property type="match status" value="1"/>
</dbReference>
<evidence type="ECO:0000256" key="5">
    <source>
        <dbReference type="ARBA" id="ARBA00022490"/>
    </source>
</evidence>
<sequence>MSWQKKDADASELPLHLDKSMVLQEARIFNATPIMPRKCRILLAKIIYLLYQGETLGTSEATELFFSITKLFQNKDMSLRQMVYLVIKELSTISEDVIMVTSSLMKDMQPTSDVIYRGGAIRALCKITDVSMLPGLERFLKAALVERNAAIASSALMSTFHLFWQAKDLVRRWSNEVQETLHRKPGSGGYFGGSSSSASGTGVNSTVSVNSTMVQYHAMGLLYAMREHDRMAVLKLVQGFTSNSGGSRGFFGGGSGGGVIRNNLAHCLLIRYACRVMDGDVQSNRDLYDLLEGWIRHRSDMVSLEAVRALCGLTNLSDKDLAPAITALQLFIASPKPTVRFAAMRTLNQVATTHPHAVSVCNADIEGLIGDSNRSVATFAITTLLKTGNAESVDRLIKQISGFMGDITSEFKVIVMEAVRALALKFPNKHVTILTFLSNVLRDEGSYETKKVVVDAMFDMVREIPQCKETALSHLCEFIEDCEYHKLSVRILHLLGDEGPQTTSPSIYIRHIYNRVILEKSVVRAAAVNSLTKFAVNVQDSALQSSLRILLRRCLEDRDDEVRDRAMWALRVCDHQEASDKYVKDTSCYDWDALEVKLYQYCSDPLAAQEGAFNITLVPRLSKAFAASMHNKPSGALADEMDASASLPLSHGSGAKTAGRSAGAGDSGSAAAKGASQTGAAGSSSVVQRQEEFAQQLKRIPEFGQFGPLLVSSAQATPLTEAETEYVVQCTKHLFREHVVFQFDCTNTIPDQLLENAFVVMTGAEEAELEEVATVPVAQLVCDQPATTYVAFRKLQVDGTDESALQVLTGTFTTTLKFIVKDCDPTTGEPDGDDGFEDEYVLEDVELSLSDWMQPVYLGEPTKVWAEVGTPNERIETFALSAFDSLQDALDSVCDIMGMLVCDGGAKVPENAVSHTAFLMALYAGQIKTVVRVRLTIAPQTGVMMELGVRSQNALVSDTVMEVVA</sequence>
<evidence type="ECO:0000256" key="12">
    <source>
        <dbReference type="PIRNR" id="PIRNR037093"/>
    </source>
</evidence>
<evidence type="ECO:0000256" key="3">
    <source>
        <dbReference type="ARBA" id="ARBA00011775"/>
    </source>
</evidence>
<name>A0A9W8AXV2_9FUNG</name>
<comment type="subunit">
    <text evidence="3">Oligomeric complex that consists of at least the alpha, beta, beta', gamma, delta, epsilon and zeta subunits.</text>
</comment>
<feature type="region of interest" description="Disordered" evidence="13">
    <location>
        <begin position="648"/>
        <end position="684"/>
    </location>
</feature>
<keyword evidence="18" id="KW-1185">Reference proteome</keyword>
<dbReference type="InterPro" id="IPR011989">
    <property type="entry name" value="ARM-like"/>
</dbReference>
<evidence type="ECO:0000256" key="11">
    <source>
        <dbReference type="ARBA" id="ARBA00023329"/>
    </source>
</evidence>
<dbReference type="FunFam" id="2.60.40.1480:FF:000001">
    <property type="entry name" value="Coatomer subunit gamma"/>
    <property type="match status" value="1"/>
</dbReference>
<keyword evidence="8 12" id="KW-0653">Protein transport</keyword>
<dbReference type="Proteomes" id="UP001150925">
    <property type="component" value="Unassembled WGS sequence"/>
</dbReference>